<evidence type="ECO:0000313" key="2">
    <source>
        <dbReference type="Proteomes" id="UP000267606"/>
    </source>
</evidence>
<reference evidence="1 2" key="2">
    <citation type="submission" date="2018-11" db="EMBL/GenBank/DDBJ databases">
        <authorList>
            <consortium name="Pathogen Informatics"/>
        </authorList>
    </citation>
    <scope>NUCLEOTIDE SEQUENCE [LARGE SCALE GENOMIC DNA]</scope>
</reference>
<dbReference type="WBParaSite" id="OFLC_0000004901-mRNA-1">
    <property type="protein sequence ID" value="OFLC_0000004901-mRNA-1"/>
    <property type="gene ID" value="OFLC_0000004901"/>
</dbReference>
<dbReference type="AlphaFoldDB" id="A0A183GXU0"/>
<evidence type="ECO:0000313" key="3">
    <source>
        <dbReference type="WBParaSite" id="OFLC_0000004901-mRNA-1"/>
    </source>
</evidence>
<name>A0A183GXU0_9BILA</name>
<protein>
    <submittedName>
        <fullName evidence="1 3">Uncharacterized protein</fullName>
    </submittedName>
</protein>
<evidence type="ECO:0000313" key="1">
    <source>
        <dbReference type="EMBL" id="VDO24338.1"/>
    </source>
</evidence>
<gene>
    <name evidence="1" type="ORF">OFLC_LOCUS50</name>
</gene>
<sequence length="165" mass="19272">MDKISKNYYLEFEIYKLNNKGKNPKAIIPFKVKRRWKARPYKLPIIPDLPDTRIRRSRTFERIALDYMGPISIKSYNGSSMSKKSIRKNNRVNRKSSEIGRRLLLERDLLTPTTQMEGILNTRSLTCVNFDDYALICPIDFILPGSSLMLLTPNNNEEIEFILVN</sequence>
<proteinExistence type="predicted"/>
<dbReference type="STRING" id="387005.A0A183GXU0"/>
<keyword evidence="2" id="KW-1185">Reference proteome</keyword>
<organism evidence="3">
    <name type="scientific">Onchocerca flexuosa</name>
    <dbReference type="NCBI Taxonomy" id="387005"/>
    <lineage>
        <taxon>Eukaryota</taxon>
        <taxon>Metazoa</taxon>
        <taxon>Ecdysozoa</taxon>
        <taxon>Nematoda</taxon>
        <taxon>Chromadorea</taxon>
        <taxon>Rhabditida</taxon>
        <taxon>Spirurina</taxon>
        <taxon>Spiruromorpha</taxon>
        <taxon>Filarioidea</taxon>
        <taxon>Onchocercidae</taxon>
        <taxon>Onchocerca</taxon>
    </lineage>
</organism>
<reference evidence="3" key="1">
    <citation type="submission" date="2016-06" db="UniProtKB">
        <authorList>
            <consortium name="WormBaseParasite"/>
        </authorList>
    </citation>
    <scope>IDENTIFICATION</scope>
</reference>
<dbReference type="EMBL" id="UZAJ01000012">
    <property type="protein sequence ID" value="VDO24338.1"/>
    <property type="molecule type" value="Genomic_DNA"/>
</dbReference>
<dbReference type="Proteomes" id="UP000267606">
    <property type="component" value="Unassembled WGS sequence"/>
</dbReference>
<accession>A0A183GXU0</accession>